<sequence length="109" mass="12817">MNYHTCLRVRLFRSRAGNFVSVSLLIPIIVLQLLMIDRDLFTIWLATEVKHFSSIFDQIYLEPDNVLHFGSNNKMMKYKTDDNIFEDNDNYGKDKISGFSNFTMLDLNQ</sequence>
<keyword evidence="1" id="KW-1133">Transmembrane helix</keyword>
<proteinExistence type="predicted"/>
<dbReference type="WBParaSite" id="nRc.2.0.1.t21479-RA">
    <property type="protein sequence ID" value="nRc.2.0.1.t21479-RA"/>
    <property type="gene ID" value="nRc.2.0.1.g21479"/>
</dbReference>
<name>A0A915J6T6_ROMCU</name>
<protein>
    <submittedName>
        <fullName evidence="3">Uncharacterized protein</fullName>
    </submittedName>
</protein>
<evidence type="ECO:0000313" key="2">
    <source>
        <dbReference type="Proteomes" id="UP000887565"/>
    </source>
</evidence>
<organism evidence="2 3">
    <name type="scientific">Romanomermis culicivorax</name>
    <name type="common">Nematode worm</name>
    <dbReference type="NCBI Taxonomy" id="13658"/>
    <lineage>
        <taxon>Eukaryota</taxon>
        <taxon>Metazoa</taxon>
        <taxon>Ecdysozoa</taxon>
        <taxon>Nematoda</taxon>
        <taxon>Enoplea</taxon>
        <taxon>Dorylaimia</taxon>
        <taxon>Mermithida</taxon>
        <taxon>Mermithoidea</taxon>
        <taxon>Mermithidae</taxon>
        <taxon>Romanomermis</taxon>
    </lineage>
</organism>
<dbReference type="AlphaFoldDB" id="A0A915J6T6"/>
<evidence type="ECO:0000313" key="3">
    <source>
        <dbReference type="WBParaSite" id="nRc.2.0.1.t21479-RA"/>
    </source>
</evidence>
<reference evidence="3" key="1">
    <citation type="submission" date="2022-11" db="UniProtKB">
        <authorList>
            <consortium name="WormBaseParasite"/>
        </authorList>
    </citation>
    <scope>IDENTIFICATION</scope>
</reference>
<keyword evidence="2" id="KW-1185">Reference proteome</keyword>
<keyword evidence="1" id="KW-0472">Membrane</keyword>
<accession>A0A915J6T6</accession>
<dbReference type="Proteomes" id="UP000887565">
    <property type="component" value="Unplaced"/>
</dbReference>
<feature type="transmembrane region" description="Helical" evidence="1">
    <location>
        <begin position="16"/>
        <end position="36"/>
    </location>
</feature>
<keyword evidence="1" id="KW-0812">Transmembrane</keyword>
<evidence type="ECO:0000256" key="1">
    <source>
        <dbReference type="SAM" id="Phobius"/>
    </source>
</evidence>